<evidence type="ECO:0000313" key="2">
    <source>
        <dbReference type="EMBL" id="KRG66347.1"/>
    </source>
</evidence>
<evidence type="ECO:0000259" key="1">
    <source>
        <dbReference type="Pfam" id="PF08818"/>
    </source>
</evidence>
<organism evidence="2 3">
    <name type="scientific">Stenotrophomonas terrae</name>
    <dbReference type="NCBI Taxonomy" id="405446"/>
    <lineage>
        <taxon>Bacteria</taxon>
        <taxon>Pseudomonadati</taxon>
        <taxon>Pseudomonadota</taxon>
        <taxon>Gammaproteobacteria</taxon>
        <taxon>Lysobacterales</taxon>
        <taxon>Lysobacteraceae</taxon>
        <taxon>Stenotrophomonas</taxon>
    </lineage>
</organism>
<keyword evidence="3" id="KW-1185">Reference proteome</keyword>
<protein>
    <recommendedName>
        <fullName evidence="1">YdhG-like domain-containing protein</fullName>
    </recommendedName>
</protein>
<dbReference type="InterPro" id="IPR014922">
    <property type="entry name" value="YdhG-like"/>
</dbReference>
<dbReference type="EMBL" id="LDJJ01000048">
    <property type="protein sequence ID" value="KRG66347.1"/>
    <property type="molecule type" value="Genomic_DNA"/>
</dbReference>
<comment type="caution">
    <text evidence="2">The sequence shown here is derived from an EMBL/GenBank/DDBJ whole genome shotgun (WGS) entry which is preliminary data.</text>
</comment>
<proteinExistence type="predicted"/>
<feature type="domain" description="YdhG-like" evidence="1">
    <location>
        <begin position="32"/>
        <end position="136"/>
    </location>
</feature>
<dbReference type="Proteomes" id="UP000051863">
    <property type="component" value="Unassembled WGS sequence"/>
</dbReference>
<dbReference type="SUPFAM" id="SSF159888">
    <property type="entry name" value="YdhG-like"/>
    <property type="match status" value="1"/>
</dbReference>
<sequence length="139" mass="15106">MSVLEDRRMTNKSRNSASTVQAFIEASDHPLKAEILSLRNLLLTIDPAIAEEIKWNAPSFLTSEHFATMHLRAKDSLQLILHLGAKPKGTVAADAIVDPDGLLTWLGPGRASVLFSGSGDVDRKAGALTAIVRQWVNHL</sequence>
<accession>A0A0R0CB37</accession>
<dbReference type="PATRIC" id="fig|405446.3.peg.2416"/>
<reference evidence="2 3" key="1">
    <citation type="submission" date="2015-05" db="EMBL/GenBank/DDBJ databases">
        <title>Genome sequencing and analysis of members of genus Stenotrophomonas.</title>
        <authorList>
            <person name="Patil P.P."/>
            <person name="Midha S."/>
            <person name="Patil P.B."/>
        </authorList>
    </citation>
    <scope>NUCLEOTIDE SEQUENCE [LARGE SCALE GENOMIC DNA]</scope>
    <source>
        <strain evidence="2 3">DSM 18941</strain>
    </source>
</reference>
<evidence type="ECO:0000313" key="3">
    <source>
        <dbReference type="Proteomes" id="UP000051863"/>
    </source>
</evidence>
<dbReference type="Pfam" id="PF08818">
    <property type="entry name" value="DUF1801"/>
    <property type="match status" value="1"/>
</dbReference>
<dbReference type="AlphaFoldDB" id="A0A0R0CB37"/>
<gene>
    <name evidence="2" type="ORF">ABB27_14005</name>
</gene>
<name>A0A0R0CB37_9GAMM</name>